<comment type="similarity">
    <text evidence="1">Belongs to the short-chain fatty acyl-CoA assimilation regulator (ScfR) family.</text>
</comment>
<dbReference type="HOGENOM" id="CLU_771449_0_0_9"/>
<gene>
    <name evidence="3" type="ordered locus">Swol_1543</name>
</gene>
<dbReference type="InterPro" id="IPR001387">
    <property type="entry name" value="Cro/C1-type_HTH"/>
</dbReference>
<dbReference type="PROSITE" id="PS50943">
    <property type="entry name" value="HTH_CROC1"/>
    <property type="match status" value="1"/>
</dbReference>
<dbReference type="Gene3D" id="1.10.10.2910">
    <property type="match status" value="1"/>
</dbReference>
<accession>Q0AWQ8</accession>
<dbReference type="eggNOG" id="COG1396">
    <property type="taxonomic scope" value="Bacteria"/>
</dbReference>
<dbReference type="GO" id="GO:0003677">
    <property type="term" value="F:DNA binding"/>
    <property type="evidence" value="ECO:0007669"/>
    <property type="project" value="InterPro"/>
</dbReference>
<evidence type="ECO:0000313" key="3">
    <source>
        <dbReference type="EMBL" id="ABI68846.1"/>
    </source>
</evidence>
<dbReference type="SUPFAM" id="SSF47413">
    <property type="entry name" value="lambda repressor-like DNA-binding domains"/>
    <property type="match status" value="1"/>
</dbReference>
<dbReference type="Pfam" id="PF01381">
    <property type="entry name" value="HTH_3"/>
    <property type="match status" value="1"/>
</dbReference>
<dbReference type="KEGG" id="swo:Swol_1543"/>
<dbReference type="RefSeq" id="WP_011640945.1">
    <property type="nucleotide sequence ID" value="NC_008346.1"/>
</dbReference>
<proteinExistence type="inferred from homology"/>
<keyword evidence="4" id="KW-1185">Reference proteome</keyword>
<feature type="domain" description="HTH cro/C1-type" evidence="2">
    <location>
        <begin position="7"/>
        <end position="61"/>
    </location>
</feature>
<dbReference type="PANTHER" id="PTHR43236:SF1">
    <property type="entry name" value="BLL7220 PROTEIN"/>
    <property type="match status" value="1"/>
</dbReference>
<dbReference type="OrthoDB" id="9812495at2"/>
<reference evidence="4" key="1">
    <citation type="journal article" date="2010" name="Environ. Microbiol.">
        <title>The genome of Syntrophomonas wolfei: new insights into syntrophic metabolism and biohydrogen production.</title>
        <authorList>
            <person name="Sieber J.R."/>
            <person name="Sims D.R."/>
            <person name="Han C."/>
            <person name="Kim E."/>
            <person name="Lykidis A."/>
            <person name="Lapidus A.L."/>
            <person name="McDonnald E."/>
            <person name="Rohlin L."/>
            <person name="Culley D.E."/>
            <person name="Gunsalus R."/>
            <person name="McInerney M.J."/>
        </authorList>
    </citation>
    <scope>NUCLEOTIDE SEQUENCE [LARGE SCALE GENOMIC DNA]</scope>
    <source>
        <strain evidence="4">DSM 2245B / Goettingen</strain>
    </source>
</reference>
<protein>
    <submittedName>
        <fullName evidence="3">Putative transcriptional regulator, XRE family</fullName>
    </submittedName>
</protein>
<evidence type="ECO:0000313" key="4">
    <source>
        <dbReference type="Proteomes" id="UP000001968"/>
    </source>
</evidence>
<dbReference type="InterPro" id="IPR010359">
    <property type="entry name" value="IrrE_HExxH"/>
</dbReference>
<evidence type="ECO:0000259" key="2">
    <source>
        <dbReference type="PROSITE" id="PS50943"/>
    </source>
</evidence>
<dbReference type="InterPro" id="IPR052345">
    <property type="entry name" value="Rad_response_metalloprotease"/>
</dbReference>
<dbReference type="InterPro" id="IPR010982">
    <property type="entry name" value="Lambda_DNA-bd_dom_sf"/>
</dbReference>
<dbReference type="eggNOG" id="COG2856">
    <property type="taxonomic scope" value="Bacteria"/>
</dbReference>
<dbReference type="CDD" id="cd00093">
    <property type="entry name" value="HTH_XRE"/>
    <property type="match status" value="1"/>
</dbReference>
<dbReference type="SMART" id="SM00530">
    <property type="entry name" value="HTH_XRE"/>
    <property type="match status" value="1"/>
</dbReference>
<dbReference type="AlphaFoldDB" id="Q0AWQ8"/>
<organism evidence="3 4">
    <name type="scientific">Syntrophomonas wolfei subsp. wolfei (strain DSM 2245B / Goettingen)</name>
    <dbReference type="NCBI Taxonomy" id="335541"/>
    <lineage>
        <taxon>Bacteria</taxon>
        <taxon>Bacillati</taxon>
        <taxon>Bacillota</taxon>
        <taxon>Clostridia</taxon>
        <taxon>Eubacteriales</taxon>
        <taxon>Syntrophomonadaceae</taxon>
        <taxon>Syntrophomonas</taxon>
    </lineage>
</organism>
<dbReference type="STRING" id="335541.Swol_1543"/>
<dbReference type="EMBL" id="CP000448">
    <property type="protein sequence ID" value="ABI68846.1"/>
    <property type="molecule type" value="Genomic_DNA"/>
</dbReference>
<dbReference type="Pfam" id="PF06114">
    <property type="entry name" value="Peptidase_M78"/>
    <property type="match status" value="1"/>
</dbReference>
<evidence type="ECO:0000256" key="1">
    <source>
        <dbReference type="ARBA" id="ARBA00007227"/>
    </source>
</evidence>
<dbReference type="PANTHER" id="PTHR43236">
    <property type="entry name" value="ANTITOXIN HIGA1"/>
    <property type="match status" value="1"/>
</dbReference>
<dbReference type="Gene3D" id="1.10.260.40">
    <property type="entry name" value="lambda repressor-like DNA-binding domains"/>
    <property type="match status" value="1"/>
</dbReference>
<sequence length="359" mass="40293">MTISERINKLRKERNMSQALLAERAGLKAPAISQYESGARSPSFESLIKLSSALGVPSDYLLLGEEAAPYEESSDSLSRMIMHISGMLPFDKREMLLDYALMLLGTGPTRLNLPYFNDVRSYADYIFRQLGGNSLPVDLNGLLEHFKVKLIESELDNCEGMLAQGHENLIILDPRQQNQQRRRFTLAVLLGHLIIPWHTETVYRAREESAFKTEDPREMEALQFAACLLMPRDILAQDLPASAVSLHALRKLAGEKYDVSVFSLANSLVDLYPDKFAVVQSDGQKALKTFQGSRPVRNDVDPRSLAAGFYKSLPQESEVRTAKLEEKIWFQDGKPGAYVLEESIYDPQIGKVLSLLTVP</sequence>
<name>Q0AWQ8_SYNWW</name>
<dbReference type="Proteomes" id="UP000001968">
    <property type="component" value="Chromosome"/>
</dbReference>